<protein>
    <submittedName>
        <fullName evidence="2">DUF4350 domain-containing protein</fullName>
    </submittedName>
</protein>
<dbReference type="RefSeq" id="WP_346821394.1">
    <property type="nucleotide sequence ID" value="NZ_JBDKWZ010000006.1"/>
</dbReference>
<organism evidence="2 3">
    <name type="scientific">Rapidithrix thailandica</name>
    <dbReference type="NCBI Taxonomy" id="413964"/>
    <lineage>
        <taxon>Bacteria</taxon>
        <taxon>Pseudomonadati</taxon>
        <taxon>Bacteroidota</taxon>
        <taxon>Cytophagia</taxon>
        <taxon>Cytophagales</taxon>
        <taxon>Flammeovirgaceae</taxon>
        <taxon>Rapidithrix</taxon>
    </lineage>
</organism>
<evidence type="ECO:0000313" key="2">
    <source>
        <dbReference type="EMBL" id="MEN7548616.1"/>
    </source>
</evidence>
<gene>
    <name evidence="2" type="ORF">AAG747_11890</name>
</gene>
<keyword evidence="3" id="KW-1185">Reference proteome</keyword>
<evidence type="ECO:0000256" key="1">
    <source>
        <dbReference type="SAM" id="Phobius"/>
    </source>
</evidence>
<name>A0AAW9SD24_9BACT</name>
<keyword evidence="1" id="KW-1133">Transmembrane helix</keyword>
<sequence>MQKKDRKFLYILGFSFLLLFGVEYTAPKPLDWSRTFSKNDKIPYGNYLLYNLLQSIFPDMPIHTLNTSLYQLLNESSLDEALWESNFILINDQFQPDATDLGKMLALAEEGSNFFIASHTFSEKFQDTLQLGAMNMLPFWRMRPQQGDTTHHTGANFVNPQLRTEPFYPFRENEIFFNFSSFDTLRTTVLGQNSMGDINYIKVEYGKGNFYLHANPLIFTNYNMVKADNQEYITKALSYLPLRPTYWDEYHNKGYQMAKTPLRFVLMQPSLKWAYYLTFFTLIVFVIFRGKRKQKIIPIHKPHPNTTLQFVGTIGRLYFQHKDHKNLALKKITYFKEFLRSRYYLNTQQLDEHFIRQLVSKSGKKEEEVRRLFQLIDQISSQGQISEATLLELNDRMEKFYQ</sequence>
<proteinExistence type="predicted"/>
<keyword evidence="1" id="KW-0472">Membrane</keyword>
<evidence type="ECO:0000313" key="3">
    <source>
        <dbReference type="Proteomes" id="UP001403385"/>
    </source>
</evidence>
<reference evidence="2 3" key="1">
    <citation type="submission" date="2024-04" db="EMBL/GenBank/DDBJ databases">
        <title>Novel genus in family Flammeovirgaceae.</title>
        <authorList>
            <person name="Nguyen T.H."/>
            <person name="Vuong T.Q."/>
            <person name="Le H."/>
            <person name="Kim S.-G."/>
        </authorList>
    </citation>
    <scope>NUCLEOTIDE SEQUENCE [LARGE SCALE GENOMIC DNA]</scope>
    <source>
        <strain evidence="2 3">JCM 23209</strain>
    </source>
</reference>
<dbReference type="EMBL" id="JBDKWZ010000006">
    <property type="protein sequence ID" value="MEN7548616.1"/>
    <property type="molecule type" value="Genomic_DNA"/>
</dbReference>
<comment type="caution">
    <text evidence="2">The sequence shown here is derived from an EMBL/GenBank/DDBJ whole genome shotgun (WGS) entry which is preliminary data.</text>
</comment>
<dbReference type="Proteomes" id="UP001403385">
    <property type="component" value="Unassembled WGS sequence"/>
</dbReference>
<accession>A0AAW9SD24</accession>
<keyword evidence="1" id="KW-0812">Transmembrane</keyword>
<dbReference type="AlphaFoldDB" id="A0AAW9SD24"/>
<feature type="transmembrane region" description="Helical" evidence="1">
    <location>
        <begin position="273"/>
        <end position="290"/>
    </location>
</feature>